<name>A0A841T385_9BACL</name>
<dbReference type="CDD" id="cd00291">
    <property type="entry name" value="SirA_YedF_YeeD"/>
    <property type="match status" value="1"/>
</dbReference>
<dbReference type="EMBL" id="JACJVQ010000019">
    <property type="protein sequence ID" value="MBB6637075.1"/>
    <property type="molecule type" value="Genomic_DNA"/>
</dbReference>
<dbReference type="PANTHER" id="PTHR33279:SF6">
    <property type="entry name" value="SULFUR CARRIER PROTEIN YEDF-RELATED"/>
    <property type="match status" value="1"/>
</dbReference>
<dbReference type="AlphaFoldDB" id="A0A841T385"/>
<protein>
    <submittedName>
        <fullName evidence="3">Sulfurtransferase TusA family protein</fullName>
    </submittedName>
</protein>
<sequence>MRKADIVVDTKGMACPMPIVKAKKALDGLASGQVMEVLSTDKGSVNDFQAWVKQTKNELLEHAEENGVYKFYVKKV</sequence>
<dbReference type="PANTHER" id="PTHR33279">
    <property type="entry name" value="SULFUR CARRIER PROTEIN YEDF-RELATED"/>
    <property type="match status" value="1"/>
</dbReference>
<keyword evidence="3" id="KW-0808">Transferase</keyword>
<dbReference type="PROSITE" id="PS01148">
    <property type="entry name" value="UPF0033"/>
    <property type="match status" value="1"/>
</dbReference>
<dbReference type="SUPFAM" id="SSF64307">
    <property type="entry name" value="SirA-like"/>
    <property type="match status" value="1"/>
</dbReference>
<evidence type="ECO:0000313" key="3">
    <source>
        <dbReference type="EMBL" id="MBB6637075.1"/>
    </source>
</evidence>
<accession>A0A841T385</accession>
<evidence type="ECO:0000313" key="4">
    <source>
        <dbReference type="Proteomes" id="UP000535838"/>
    </source>
</evidence>
<dbReference type="Pfam" id="PF01206">
    <property type="entry name" value="TusA"/>
    <property type="match status" value="1"/>
</dbReference>
<evidence type="ECO:0000259" key="2">
    <source>
        <dbReference type="PROSITE" id="PS01148"/>
    </source>
</evidence>
<comment type="similarity">
    <text evidence="1">Belongs to the sulfur carrier protein TusA family.</text>
</comment>
<keyword evidence="4" id="KW-1185">Reference proteome</keyword>
<organism evidence="3 4">
    <name type="scientific">Cohnella thailandensis</name>
    <dbReference type="NCBI Taxonomy" id="557557"/>
    <lineage>
        <taxon>Bacteria</taxon>
        <taxon>Bacillati</taxon>
        <taxon>Bacillota</taxon>
        <taxon>Bacilli</taxon>
        <taxon>Bacillales</taxon>
        <taxon>Paenibacillaceae</taxon>
        <taxon>Cohnella</taxon>
    </lineage>
</organism>
<dbReference type="Proteomes" id="UP000535838">
    <property type="component" value="Unassembled WGS sequence"/>
</dbReference>
<dbReference type="RefSeq" id="WP_185122261.1">
    <property type="nucleotide sequence ID" value="NZ_JACJVQ010000019.1"/>
</dbReference>
<reference evidence="3 4" key="1">
    <citation type="submission" date="2020-08" db="EMBL/GenBank/DDBJ databases">
        <title>Cohnella phylogeny.</title>
        <authorList>
            <person name="Dunlap C."/>
        </authorList>
    </citation>
    <scope>NUCLEOTIDE SEQUENCE [LARGE SCALE GENOMIC DNA]</scope>
    <source>
        <strain evidence="3 4">DSM 25241</strain>
    </source>
</reference>
<comment type="caution">
    <text evidence="3">The sequence shown here is derived from an EMBL/GenBank/DDBJ whole genome shotgun (WGS) entry which is preliminary data.</text>
</comment>
<dbReference type="InterPro" id="IPR036868">
    <property type="entry name" value="TusA-like_sf"/>
</dbReference>
<dbReference type="GO" id="GO:0016740">
    <property type="term" value="F:transferase activity"/>
    <property type="evidence" value="ECO:0007669"/>
    <property type="project" value="UniProtKB-KW"/>
</dbReference>
<proteinExistence type="inferred from homology"/>
<gene>
    <name evidence="3" type="ORF">H7B67_23355</name>
</gene>
<feature type="domain" description="UPF0033" evidence="2">
    <location>
        <begin position="8"/>
        <end position="32"/>
    </location>
</feature>
<dbReference type="InterPro" id="IPR001455">
    <property type="entry name" value="TusA-like"/>
</dbReference>
<evidence type="ECO:0000256" key="1">
    <source>
        <dbReference type="ARBA" id="ARBA00008984"/>
    </source>
</evidence>
<dbReference type="Gene3D" id="3.30.110.40">
    <property type="entry name" value="TusA-like domain"/>
    <property type="match status" value="1"/>
</dbReference>